<name>A0A4U5M7I8_STECR</name>
<evidence type="ECO:0000313" key="2">
    <source>
        <dbReference type="EMBL" id="TKR64881.1"/>
    </source>
</evidence>
<reference evidence="2 3" key="2">
    <citation type="journal article" date="2019" name="G3 (Bethesda)">
        <title>Hybrid Assembly of the Genome of the Entomopathogenic Nematode Steinernema carpocapsae Identifies the X-Chromosome.</title>
        <authorList>
            <person name="Serra L."/>
            <person name="Macchietto M."/>
            <person name="Macias-Munoz A."/>
            <person name="McGill C.J."/>
            <person name="Rodriguez I.M."/>
            <person name="Rodriguez B."/>
            <person name="Murad R."/>
            <person name="Mortazavi A."/>
        </authorList>
    </citation>
    <scope>NUCLEOTIDE SEQUENCE [LARGE SCALE GENOMIC DNA]</scope>
    <source>
        <strain evidence="2 3">ALL</strain>
    </source>
</reference>
<feature type="transmembrane region" description="Helical" evidence="1">
    <location>
        <begin position="59"/>
        <end position="81"/>
    </location>
</feature>
<evidence type="ECO:0000256" key="1">
    <source>
        <dbReference type="SAM" id="Phobius"/>
    </source>
</evidence>
<dbReference type="EMBL" id="AZBU02000009">
    <property type="protein sequence ID" value="TKR64881.1"/>
    <property type="molecule type" value="Genomic_DNA"/>
</dbReference>
<evidence type="ECO:0000313" key="3">
    <source>
        <dbReference type="Proteomes" id="UP000298663"/>
    </source>
</evidence>
<keyword evidence="1" id="KW-0812">Transmembrane</keyword>
<gene>
    <name evidence="2" type="ORF">L596_025358</name>
</gene>
<keyword evidence="1" id="KW-1133">Transmembrane helix</keyword>
<accession>A0A4U5M7I8</accession>
<dbReference type="Proteomes" id="UP000298663">
    <property type="component" value="Unassembled WGS sequence"/>
</dbReference>
<evidence type="ECO:0008006" key="4">
    <source>
        <dbReference type="Google" id="ProtNLM"/>
    </source>
</evidence>
<organism evidence="2 3">
    <name type="scientific">Steinernema carpocapsae</name>
    <name type="common">Entomopathogenic nematode</name>
    <dbReference type="NCBI Taxonomy" id="34508"/>
    <lineage>
        <taxon>Eukaryota</taxon>
        <taxon>Metazoa</taxon>
        <taxon>Ecdysozoa</taxon>
        <taxon>Nematoda</taxon>
        <taxon>Chromadorea</taxon>
        <taxon>Rhabditida</taxon>
        <taxon>Tylenchina</taxon>
        <taxon>Panagrolaimomorpha</taxon>
        <taxon>Strongyloidoidea</taxon>
        <taxon>Steinernematidae</taxon>
        <taxon>Steinernema</taxon>
    </lineage>
</organism>
<comment type="caution">
    <text evidence="2">The sequence shown here is derived from an EMBL/GenBank/DDBJ whole genome shotgun (WGS) entry which is preliminary data.</text>
</comment>
<feature type="transmembrane region" description="Helical" evidence="1">
    <location>
        <begin position="93"/>
        <end position="113"/>
    </location>
</feature>
<dbReference type="AlphaFoldDB" id="A0A4U5M7I8"/>
<keyword evidence="1" id="KW-0472">Membrane</keyword>
<dbReference type="PROSITE" id="PS51257">
    <property type="entry name" value="PROKAR_LIPOPROTEIN"/>
    <property type="match status" value="1"/>
</dbReference>
<proteinExistence type="predicted"/>
<sequence>MGRFISALITTITSLASVACAIYSAFGLQYFLSDLRRSFELIPRALHDWNKFLECATSIYVYFLCIFGLASAVLCIYGIAIKKAKKIRLFSTYWTMFGLFFTIAGVGIINKLYQLGENYARYHEKETYIDVMIASGYINAALFSGFMFLAARATAKNVEEPQCSLP</sequence>
<reference evidence="2 3" key="1">
    <citation type="journal article" date="2015" name="Genome Biol.">
        <title>Comparative genomics of Steinernema reveals deeply conserved gene regulatory networks.</title>
        <authorList>
            <person name="Dillman A.R."/>
            <person name="Macchietto M."/>
            <person name="Porter C.F."/>
            <person name="Rogers A."/>
            <person name="Williams B."/>
            <person name="Antoshechkin I."/>
            <person name="Lee M.M."/>
            <person name="Goodwin Z."/>
            <person name="Lu X."/>
            <person name="Lewis E.E."/>
            <person name="Goodrich-Blair H."/>
            <person name="Stock S.P."/>
            <person name="Adams B.J."/>
            <person name="Sternberg P.W."/>
            <person name="Mortazavi A."/>
        </authorList>
    </citation>
    <scope>NUCLEOTIDE SEQUENCE [LARGE SCALE GENOMIC DNA]</scope>
    <source>
        <strain evidence="2 3">ALL</strain>
    </source>
</reference>
<keyword evidence="3" id="KW-1185">Reference proteome</keyword>
<protein>
    <recommendedName>
        <fullName evidence="4">MARVEL domain-containing protein</fullName>
    </recommendedName>
</protein>
<feature type="transmembrane region" description="Helical" evidence="1">
    <location>
        <begin position="133"/>
        <end position="151"/>
    </location>
</feature>